<dbReference type="SUPFAM" id="SSF81383">
    <property type="entry name" value="F-box domain"/>
    <property type="match status" value="1"/>
</dbReference>
<dbReference type="AlphaFoldDB" id="A0A1S4ANH1"/>
<dbReference type="PaxDb" id="4097-A0A1S4ANH1"/>
<dbReference type="RefSeq" id="XP_016478216.1">
    <property type="nucleotide sequence ID" value="XM_016622730.1"/>
</dbReference>
<dbReference type="Pfam" id="PF07734">
    <property type="entry name" value="FBA_1"/>
    <property type="match status" value="1"/>
</dbReference>
<sequence>MAILKAASPVAGDLTASAGGEVIADKEDVLSEILLRLPTKNLLQCCCVSKHWHSLISAPHFRRRHCRRHASTSAATGLLLFRTFSFKHLMDHLVYLPNNSNDKKCYSRTIPSSIRRFHYPLAFSGFHHLHSCNGLLCFGLLLAPCECNLYVYNPCTCSYASLSLPKKFSLSTIKAINLAFDPSRSDFYRIICIYAYNSENDNDPSEDYVYHILIYASESGTWKDTGKGFNDKYDYLLKRGVFLQGCLHWVGENKPFLAFDVENERFRTMPSTSVPENGRKICYFGDWGGRLHVIQECDGGAASLVDVMELQIDYSGWSLKYRIDIGYLGRAIGGNADGIKVDVLCLVEANREGKTMLIVSAQGRIYYYDIVGRTFEEFSGNNPACNLSCSDTAVWVPHLCRCDTSMGAELINGAVSLSIFSETLSISFTMAELINMVSELCTVIYASNAHKMWEDLKERFDKVNASRDCYIHKEMATLTQGLNESFEHAKDQVLMTRPLPNINQAYAMIINIETLLSNKTSAGGYRQKNNSGKALVQCDYCNYKGHTRKNCFKLHGYPVGFKPKKKGGPPNTYNNTYANNVTSTGGQYSGGQHCSQPGVPSQAQFFTPEQYSQILQLLNKGNEVAPMANIAKSDTADTYSAMLSTLVDTNWIIDTSATDHMVHNMALLNKCSDLPKETRSKVLLHTGGQVSITKSGESSIFQDRTIHNVLNVPKFKYNMLYVSKITKELSCLAAFFPDFYLFQELFSGKVIGIG</sequence>
<gene>
    <name evidence="2" type="primary">LOC107799593</name>
</gene>
<dbReference type="OrthoDB" id="605328at2759"/>
<accession>A0A1S4ANH1</accession>
<organism evidence="2">
    <name type="scientific">Nicotiana tabacum</name>
    <name type="common">Common tobacco</name>
    <dbReference type="NCBI Taxonomy" id="4097"/>
    <lineage>
        <taxon>Eukaryota</taxon>
        <taxon>Viridiplantae</taxon>
        <taxon>Streptophyta</taxon>
        <taxon>Embryophyta</taxon>
        <taxon>Tracheophyta</taxon>
        <taxon>Spermatophyta</taxon>
        <taxon>Magnoliopsida</taxon>
        <taxon>eudicotyledons</taxon>
        <taxon>Gunneridae</taxon>
        <taxon>Pentapetalae</taxon>
        <taxon>asterids</taxon>
        <taxon>lamiids</taxon>
        <taxon>Solanales</taxon>
        <taxon>Solanaceae</taxon>
        <taxon>Nicotianoideae</taxon>
        <taxon>Nicotianeae</taxon>
        <taxon>Nicotiana</taxon>
    </lineage>
</organism>
<dbReference type="PANTHER" id="PTHR31672:SF13">
    <property type="entry name" value="F-BOX PROTEIN CPR30-LIKE"/>
    <property type="match status" value="1"/>
</dbReference>
<feature type="domain" description="F-box" evidence="1">
    <location>
        <begin position="27"/>
        <end position="65"/>
    </location>
</feature>
<reference evidence="2" key="1">
    <citation type="submission" date="2025-08" db="UniProtKB">
        <authorList>
            <consortium name="RefSeq"/>
        </authorList>
    </citation>
    <scope>IDENTIFICATION</scope>
</reference>
<dbReference type="Gene3D" id="1.20.1280.50">
    <property type="match status" value="1"/>
</dbReference>
<dbReference type="NCBIfam" id="TIGR01640">
    <property type="entry name" value="F_box_assoc_1"/>
    <property type="match status" value="1"/>
</dbReference>
<dbReference type="CDD" id="cd22157">
    <property type="entry name" value="F-box_AtFBW1-like"/>
    <property type="match status" value="1"/>
</dbReference>
<proteinExistence type="predicted"/>
<dbReference type="PANTHER" id="PTHR31672">
    <property type="entry name" value="BNACNNG10540D PROTEIN"/>
    <property type="match status" value="1"/>
</dbReference>
<dbReference type="InterPro" id="IPR017451">
    <property type="entry name" value="F-box-assoc_interact_dom"/>
</dbReference>
<dbReference type="InterPro" id="IPR050796">
    <property type="entry name" value="SCF_F-box_component"/>
</dbReference>
<evidence type="ECO:0000313" key="2">
    <source>
        <dbReference type="RefSeq" id="XP_016478216.1"/>
    </source>
</evidence>
<dbReference type="Pfam" id="PF00646">
    <property type="entry name" value="F-box"/>
    <property type="match status" value="1"/>
</dbReference>
<name>A0A1S4ANH1_TOBAC</name>
<dbReference type="InterPro" id="IPR006527">
    <property type="entry name" value="F-box-assoc_dom_typ1"/>
</dbReference>
<dbReference type="InterPro" id="IPR036047">
    <property type="entry name" value="F-box-like_dom_sf"/>
</dbReference>
<protein>
    <recommendedName>
        <fullName evidence="1">F-box domain-containing protein</fullName>
    </recommendedName>
</protein>
<dbReference type="KEGG" id="nta:107799593"/>
<dbReference type="InterPro" id="IPR054722">
    <property type="entry name" value="PolX-like_BBD"/>
</dbReference>
<evidence type="ECO:0000259" key="1">
    <source>
        <dbReference type="SMART" id="SM00256"/>
    </source>
</evidence>
<dbReference type="STRING" id="4097.A0A1S4ANH1"/>
<dbReference type="SMART" id="SM00256">
    <property type="entry name" value="FBOX"/>
    <property type="match status" value="1"/>
</dbReference>
<dbReference type="Pfam" id="PF22936">
    <property type="entry name" value="Pol_BBD"/>
    <property type="match status" value="1"/>
</dbReference>
<dbReference type="InterPro" id="IPR001810">
    <property type="entry name" value="F-box_dom"/>
</dbReference>